<feature type="compositionally biased region" description="Polar residues" evidence="5">
    <location>
        <begin position="428"/>
        <end position="438"/>
    </location>
</feature>
<comment type="subcellular location">
    <subcellularLocation>
        <location evidence="1">Membrane</location>
    </subcellularLocation>
</comment>
<evidence type="ECO:0000313" key="8">
    <source>
        <dbReference type="EMBL" id="RAL21559.1"/>
    </source>
</evidence>
<dbReference type="AlphaFoldDB" id="A0A328C4A2"/>
<dbReference type="CDD" id="cd03399">
    <property type="entry name" value="SPFH_flotillin"/>
    <property type="match status" value="1"/>
</dbReference>
<dbReference type="GO" id="GO:0005886">
    <property type="term" value="C:plasma membrane"/>
    <property type="evidence" value="ECO:0007669"/>
    <property type="project" value="TreeGrafter"/>
</dbReference>
<evidence type="ECO:0000313" key="9">
    <source>
        <dbReference type="Proteomes" id="UP000249169"/>
    </source>
</evidence>
<keyword evidence="9" id="KW-1185">Reference proteome</keyword>
<protein>
    <submittedName>
        <fullName evidence="8">Flotillin</fullName>
    </submittedName>
</protein>
<feature type="compositionally biased region" description="Basic and acidic residues" evidence="5">
    <location>
        <begin position="465"/>
        <end position="476"/>
    </location>
</feature>
<dbReference type="InterPro" id="IPR027705">
    <property type="entry name" value="Flotillin_fam"/>
</dbReference>
<dbReference type="SMART" id="SM00244">
    <property type="entry name" value="PHB"/>
    <property type="match status" value="1"/>
</dbReference>
<evidence type="ECO:0000256" key="6">
    <source>
        <dbReference type="SAM" id="Phobius"/>
    </source>
</evidence>
<feature type="coiled-coil region" evidence="4">
    <location>
        <begin position="239"/>
        <end position="299"/>
    </location>
</feature>
<dbReference type="SUPFAM" id="SSF117892">
    <property type="entry name" value="Band 7/SPFH domain"/>
    <property type="match status" value="1"/>
</dbReference>
<keyword evidence="6" id="KW-1133">Transmembrane helix</keyword>
<dbReference type="InterPro" id="IPR036013">
    <property type="entry name" value="Band_7/SPFH_dom_sf"/>
</dbReference>
<keyword evidence="4" id="KW-0175">Coiled coil</keyword>
<evidence type="ECO:0000256" key="5">
    <source>
        <dbReference type="SAM" id="MobiDB-lite"/>
    </source>
</evidence>
<name>A0A328C4A2_9DELT</name>
<evidence type="ECO:0000259" key="7">
    <source>
        <dbReference type="SMART" id="SM00244"/>
    </source>
</evidence>
<evidence type="ECO:0000256" key="3">
    <source>
        <dbReference type="ARBA" id="ARBA00023136"/>
    </source>
</evidence>
<reference evidence="8 9" key="1">
    <citation type="submission" date="2018-05" db="EMBL/GenBank/DDBJ databases">
        <title>Lujinxingia marina gen. nov. sp. nov., a new facultative anaerobic member of the class Deltaproteobacteria, and proposal of Lujinxingaceae fam. nov.</title>
        <authorList>
            <person name="Li C.-M."/>
        </authorList>
    </citation>
    <scope>NUCLEOTIDE SEQUENCE [LARGE SCALE GENOMIC DNA]</scope>
    <source>
        <strain evidence="8 9">B210</strain>
    </source>
</reference>
<feature type="transmembrane region" description="Helical" evidence="6">
    <location>
        <begin position="7"/>
        <end position="29"/>
    </location>
</feature>
<accession>A0A328C4A2</accession>
<dbReference type="Gene3D" id="3.30.479.30">
    <property type="entry name" value="Band 7 domain"/>
    <property type="match status" value="1"/>
</dbReference>
<dbReference type="PANTHER" id="PTHR13806">
    <property type="entry name" value="FLOTILLIN-RELATED"/>
    <property type="match status" value="1"/>
</dbReference>
<dbReference type="PANTHER" id="PTHR13806:SF46">
    <property type="entry name" value="FLOTILLIN-1-RELATED"/>
    <property type="match status" value="1"/>
</dbReference>
<keyword evidence="6" id="KW-0812">Transmembrane</keyword>
<gene>
    <name evidence="8" type="ORF">DL240_11925</name>
</gene>
<proteinExistence type="inferred from homology"/>
<sequence length="476" mass="52043">MEAMENIVVTVIFAGIFGFVAISALIWAYRYFLRVCRPNEVLIFSGKDYRLADGSVRGYQVLAGGRRLFNPFFEKVDRLDLTVMPVHISITGAYSRGGIPLNLQAVANVKIDSSDTSIHNAVERFLGRGRSEIMRVAQETLEGNLRGVLATLTPEQVNENRLLFADQLAREAEPDLEKLGLHLDTLKIQNVADDRDYLDSIGRKRIAEILKVAEVAESNAVKSAEEAEAGAQGRGEVARRNAQAQIQRVQNALRELQADLELRARSEEERATARAMTARAEAEQELQQVRTELEKLRLQADVVIPAEADKVARELTAAGEAAEIAERGRAMAEVLRMMTGVWVDAGDAAMDVFILQRMESVMKRVADAARQVEVREVALIDSGNGKALPNYVSSFPGIVSGLFKEMRETVGIDIEAVLTGGGGMTDAASATPSQTAARPSSGRRLSEGADLFSKRPTTQHSIPKLGEERDGPTEKA</sequence>
<dbReference type="InterPro" id="IPR001107">
    <property type="entry name" value="Band_7"/>
</dbReference>
<evidence type="ECO:0000256" key="2">
    <source>
        <dbReference type="ARBA" id="ARBA00007161"/>
    </source>
</evidence>
<dbReference type="EMBL" id="QHKO01000005">
    <property type="protein sequence ID" value="RAL21559.1"/>
    <property type="molecule type" value="Genomic_DNA"/>
</dbReference>
<dbReference type="GO" id="GO:0002020">
    <property type="term" value="F:protease binding"/>
    <property type="evidence" value="ECO:0007669"/>
    <property type="project" value="TreeGrafter"/>
</dbReference>
<keyword evidence="3 6" id="KW-0472">Membrane</keyword>
<feature type="domain" description="Band 7" evidence="7">
    <location>
        <begin position="31"/>
        <end position="205"/>
    </location>
</feature>
<dbReference type="Proteomes" id="UP000249169">
    <property type="component" value="Unassembled WGS sequence"/>
</dbReference>
<evidence type="ECO:0000256" key="1">
    <source>
        <dbReference type="ARBA" id="ARBA00004370"/>
    </source>
</evidence>
<comment type="caution">
    <text evidence="8">The sequence shown here is derived from an EMBL/GenBank/DDBJ whole genome shotgun (WGS) entry which is preliminary data.</text>
</comment>
<evidence type="ECO:0000256" key="4">
    <source>
        <dbReference type="SAM" id="Coils"/>
    </source>
</evidence>
<comment type="similarity">
    <text evidence="2">Belongs to the band 7/mec-2 family. Flotillin subfamily.</text>
</comment>
<dbReference type="Pfam" id="PF01145">
    <property type="entry name" value="Band_7"/>
    <property type="match status" value="1"/>
</dbReference>
<organism evidence="8 9">
    <name type="scientific">Lujinxingia litoralis</name>
    <dbReference type="NCBI Taxonomy" id="2211119"/>
    <lineage>
        <taxon>Bacteria</taxon>
        <taxon>Deltaproteobacteria</taxon>
        <taxon>Bradymonadales</taxon>
        <taxon>Lujinxingiaceae</taxon>
        <taxon>Lujinxingia</taxon>
    </lineage>
</organism>
<dbReference type="GO" id="GO:0072659">
    <property type="term" value="P:protein localization to plasma membrane"/>
    <property type="evidence" value="ECO:0007669"/>
    <property type="project" value="TreeGrafter"/>
</dbReference>
<feature type="region of interest" description="Disordered" evidence="5">
    <location>
        <begin position="423"/>
        <end position="476"/>
    </location>
</feature>